<dbReference type="KEGG" id="crq:GCK72_003001"/>
<dbReference type="CTD" id="78773467"/>
<dbReference type="EMBL" id="WUAV01000001">
    <property type="protein sequence ID" value="KAF1771175.1"/>
    <property type="molecule type" value="Genomic_DNA"/>
</dbReference>
<dbReference type="Proteomes" id="UP000483820">
    <property type="component" value="Chromosome I"/>
</dbReference>
<dbReference type="GeneID" id="78773467"/>
<sequence>MLFDQQLEFKRLTICPKGEKDENLYWNQISNKLGLVDDLRIMSVANPGFIPVFTSSPQEINIFGSDWFTLEYLLACTSTTIRLEGSHFCNKDLDVILRKWKAGGFSNLEYLWIRSQNITNNGTKVLEMNLMDLVGNVIQTEDGSKTATINLSLGGIEVSVTPFE</sequence>
<evidence type="ECO:0000313" key="3">
    <source>
        <dbReference type="EMBL" id="KAF1771177.1"/>
    </source>
</evidence>
<evidence type="ECO:0000313" key="4">
    <source>
        <dbReference type="Proteomes" id="UP000483820"/>
    </source>
</evidence>
<name>A0A6A5HXF8_CAERE</name>
<gene>
    <name evidence="2" type="ORF">GCK72_003001</name>
    <name evidence="3" type="ORF">GCK72_003003</name>
</gene>
<dbReference type="InterPro" id="IPR012885">
    <property type="entry name" value="F-box_Sdz-33"/>
</dbReference>
<protein>
    <recommendedName>
        <fullName evidence="1">Sdz-33 F-box domain-containing protein</fullName>
    </recommendedName>
</protein>
<feature type="domain" description="Sdz-33 F-box" evidence="1">
    <location>
        <begin position="58"/>
        <end position="113"/>
    </location>
</feature>
<dbReference type="EMBL" id="WUAV01000001">
    <property type="protein sequence ID" value="KAF1771177.1"/>
    <property type="molecule type" value="Genomic_DNA"/>
</dbReference>
<comment type="caution">
    <text evidence="3">The sequence shown here is derived from an EMBL/GenBank/DDBJ whole genome shotgun (WGS) entry which is preliminary data.</text>
</comment>
<dbReference type="PANTHER" id="PTHR21503:SF52">
    <property type="entry name" value="F-BOX DOMAIN-CONTAINING PROTEIN"/>
    <property type="match status" value="1"/>
</dbReference>
<evidence type="ECO:0000313" key="2">
    <source>
        <dbReference type="EMBL" id="KAF1771175.1"/>
    </source>
</evidence>
<organism evidence="3 4">
    <name type="scientific">Caenorhabditis remanei</name>
    <name type="common">Caenorhabditis vulgaris</name>
    <dbReference type="NCBI Taxonomy" id="31234"/>
    <lineage>
        <taxon>Eukaryota</taxon>
        <taxon>Metazoa</taxon>
        <taxon>Ecdysozoa</taxon>
        <taxon>Nematoda</taxon>
        <taxon>Chromadorea</taxon>
        <taxon>Rhabditida</taxon>
        <taxon>Rhabditina</taxon>
        <taxon>Rhabditomorpha</taxon>
        <taxon>Rhabditoidea</taxon>
        <taxon>Rhabditidae</taxon>
        <taxon>Peloderinae</taxon>
        <taxon>Caenorhabditis</taxon>
    </lineage>
</organism>
<dbReference type="AlphaFoldDB" id="A0A6A5HXF8"/>
<reference evidence="3 4" key="1">
    <citation type="submission" date="2019-12" db="EMBL/GenBank/DDBJ databases">
        <title>Chromosome-level assembly of the Caenorhabditis remanei genome.</title>
        <authorList>
            <person name="Teterina A.A."/>
            <person name="Willis J.H."/>
            <person name="Phillips P.C."/>
        </authorList>
    </citation>
    <scope>NUCLEOTIDE SEQUENCE [LARGE SCALE GENOMIC DNA]</scope>
    <source>
        <strain evidence="3 4">PX506</strain>
        <tissue evidence="3">Whole organism</tissue>
    </source>
</reference>
<dbReference type="PANTHER" id="PTHR21503">
    <property type="entry name" value="F-BOX-CONTAINING HYPOTHETICAL PROTEIN C.ELEGANS"/>
    <property type="match status" value="1"/>
</dbReference>
<dbReference type="Pfam" id="PF07735">
    <property type="entry name" value="FBA_2"/>
    <property type="match status" value="1"/>
</dbReference>
<proteinExistence type="predicted"/>
<dbReference type="RefSeq" id="XP_053592389.1">
    <property type="nucleotide sequence ID" value="XM_053723744.1"/>
</dbReference>
<accession>A0A6A5HXF8</accession>
<evidence type="ECO:0000259" key="1">
    <source>
        <dbReference type="Pfam" id="PF07735"/>
    </source>
</evidence>